<evidence type="ECO:0000256" key="1">
    <source>
        <dbReference type="SAM" id="MobiDB-lite"/>
    </source>
</evidence>
<feature type="compositionally biased region" description="Polar residues" evidence="1">
    <location>
        <begin position="63"/>
        <end position="78"/>
    </location>
</feature>
<sequence>MDKTVPGNEVPEELTRESLIAISYSLPDKDPDSKLPSETLNGENLVGGIESKREEKYRSELISISYTQSPDSGSQPVTPSELKG</sequence>
<keyword evidence="3" id="KW-1185">Reference proteome</keyword>
<dbReference type="Proteomes" id="UP000811609">
    <property type="component" value="Chromosome 13"/>
</dbReference>
<dbReference type="PANTHER" id="PTHR35282:SF2">
    <property type="entry name" value="F5D14.24 PROTEIN"/>
    <property type="match status" value="1"/>
</dbReference>
<gene>
    <name evidence="2" type="ORF">CIPAW_13G020000</name>
</gene>
<feature type="region of interest" description="Disordered" evidence="1">
    <location>
        <begin position="63"/>
        <end position="84"/>
    </location>
</feature>
<dbReference type="PANTHER" id="PTHR35282">
    <property type="entry name" value="F5D14.24 PROTEIN"/>
    <property type="match status" value="1"/>
</dbReference>
<reference evidence="2" key="1">
    <citation type="submission" date="2020-12" db="EMBL/GenBank/DDBJ databases">
        <title>WGS assembly of Carya illinoinensis cv. Pawnee.</title>
        <authorList>
            <person name="Platts A."/>
            <person name="Shu S."/>
            <person name="Wright S."/>
            <person name="Barry K."/>
            <person name="Edger P."/>
            <person name="Pires J.C."/>
            <person name="Schmutz J."/>
        </authorList>
    </citation>
    <scope>NUCLEOTIDE SEQUENCE</scope>
    <source>
        <tissue evidence="2">Leaf</tissue>
    </source>
</reference>
<dbReference type="Pfam" id="PF21737">
    <property type="entry name" value="DUF6865"/>
    <property type="match status" value="1"/>
</dbReference>
<accession>A0A8T1NL22</accession>
<name>A0A8T1NL22_CARIL</name>
<evidence type="ECO:0000313" key="2">
    <source>
        <dbReference type="EMBL" id="KAG6630471.1"/>
    </source>
</evidence>
<dbReference type="AlphaFoldDB" id="A0A8T1NL22"/>
<proteinExistence type="predicted"/>
<protein>
    <submittedName>
        <fullName evidence="2">Uncharacterized protein</fullName>
    </submittedName>
</protein>
<comment type="caution">
    <text evidence="2">The sequence shown here is derived from an EMBL/GenBank/DDBJ whole genome shotgun (WGS) entry which is preliminary data.</text>
</comment>
<evidence type="ECO:0000313" key="3">
    <source>
        <dbReference type="Proteomes" id="UP000811609"/>
    </source>
</evidence>
<dbReference type="EMBL" id="CM031821">
    <property type="protein sequence ID" value="KAG6630471.1"/>
    <property type="molecule type" value="Genomic_DNA"/>
</dbReference>
<organism evidence="2 3">
    <name type="scientific">Carya illinoinensis</name>
    <name type="common">Pecan</name>
    <dbReference type="NCBI Taxonomy" id="32201"/>
    <lineage>
        <taxon>Eukaryota</taxon>
        <taxon>Viridiplantae</taxon>
        <taxon>Streptophyta</taxon>
        <taxon>Embryophyta</taxon>
        <taxon>Tracheophyta</taxon>
        <taxon>Spermatophyta</taxon>
        <taxon>Magnoliopsida</taxon>
        <taxon>eudicotyledons</taxon>
        <taxon>Gunneridae</taxon>
        <taxon>Pentapetalae</taxon>
        <taxon>rosids</taxon>
        <taxon>fabids</taxon>
        <taxon>Fagales</taxon>
        <taxon>Juglandaceae</taxon>
        <taxon>Carya</taxon>
    </lineage>
</organism>
<dbReference type="InterPro" id="IPR049198">
    <property type="entry name" value="DUF6865"/>
</dbReference>